<name>A0ABQ9GNR0_9NEOP</name>
<reference evidence="2 3" key="1">
    <citation type="submission" date="2023-02" db="EMBL/GenBank/DDBJ databases">
        <title>LHISI_Scaffold_Assembly.</title>
        <authorList>
            <person name="Stuart O.P."/>
            <person name="Cleave R."/>
            <person name="Magrath M.J.L."/>
            <person name="Mikheyev A.S."/>
        </authorList>
    </citation>
    <scope>NUCLEOTIDE SEQUENCE [LARGE SCALE GENOMIC DNA]</scope>
    <source>
        <strain evidence="2">Daus_M_001</strain>
        <tissue evidence="2">Leg muscle</tissue>
    </source>
</reference>
<comment type="caution">
    <text evidence="2">The sequence shown here is derived from an EMBL/GenBank/DDBJ whole genome shotgun (WGS) entry which is preliminary data.</text>
</comment>
<evidence type="ECO:0000256" key="1">
    <source>
        <dbReference type="SAM" id="MobiDB-lite"/>
    </source>
</evidence>
<dbReference type="EMBL" id="JARBHB010000010">
    <property type="protein sequence ID" value="KAJ8873677.1"/>
    <property type="molecule type" value="Genomic_DNA"/>
</dbReference>
<sequence>MLTAIYRMFRNDTDKLRQRVLRMALVIALINWPRVSGSHPLYTLLFRQPPKTKSNGERVRRPRWPRGWATSVTVGLTFGGAPSCCNYKSRGATVAKRLYGSPPTKANRVQSPAEPLPNLHIVGVVPDDAAGRRVFSGFSLFPGLAFQHCSTTLVVVEVPRELFAERKRFRQEFRPSEQAEEATKEDMKKGRKGRTPPRREGGCALSAGVVLRADAGEAVSSGTIPTFAEIRGIPRQEQNPARLGERRTLLQLHHIRPCKGRVWTARRLSRETICCM</sequence>
<protein>
    <submittedName>
        <fullName evidence="2">Uncharacterized protein</fullName>
    </submittedName>
</protein>
<evidence type="ECO:0000313" key="2">
    <source>
        <dbReference type="EMBL" id="KAJ8873677.1"/>
    </source>
</evidence>
<evidence type="ECO:0000313" key="3">
    <source>
        <dbReference type="Proteomes" id="UP001159363"/>
    </source>
</evidence>
<feature type="region of interest" description="Disordered" evidence="1">
    <location>
        <begin position="173"/>
        <end position="201"/>
    </location>
</feature>
<gene>
    <name evidence="2" type="ORF">PR048_024508</name>
</gene>
<keyword evidence="3" id="KW-1185">Reference proteome</keyword>
<organism evidence="2 3">
    <name type="scientific">Dryococelus australis</name>
    <dbReference type="NCBI Taxonomy" id="614101"/>
    <lineage>
        <taxon>Eukaryota</taxon>
        <taxon>Metazoa</taxon>
        <taxon>Ecdysozoa</taxon>
        <taxon>Arthropoda</taxon>
        <taxon>Hexapoda</taxon>
        <taxon>Insecta</taxon>
        <taxon>Pterygota</taxon>
        <taxon>Neoptera</taxon>
        <taxon>Polyneoptera</taxon>
        <taxon>Phasmatodea</taxon>
        <taxon>Verophasmatodea</taxon>
        <taxon>Anareolatae</taxon>
        <taxon>Phasmatidae</taxon>
        <taxon>Eurycanthinae</taxon>
        <taxon>Dryococelus</taxon>
    </lineage>
</organism>
<dbReference type="Proteomes" id="UP001159363">
    <property type="component" value="Chromosome 9"/>
</dbReference>
<feature type="compositionally biased region" description="Basic and acidic residues" evidence="1">
    <location>
        <begin position="173"/>
        <end position="188"/>
    </location>
</feature>
<proteinExistence type="predicted"/>
<accession>A0ABQ9GNR0</accession>